<name>X1UR27_9ZZZZ</name>
<protein>
    <submittedName>
        <fullName evidence="1">Uncharacterized protein</fullName>
    </submittedName>
</protein>
<evidence type="ECO:0000313" key="1">
    <source>
        <dbReference type="EMBL" id="GAJ19943.1"/>
    </source>
</evidence>
<accession>X1UR27</accession>
<proteinExistence type="predicted"/>
<organism evidence="1">
    <name type="scientific">marine sediment metagenome</name>
    <dbReference type="NCBI Taxonomy" id="412755"/>
    <lineage>
        <taxon>unclassified sequences</taxon>
        <taxon>metagenomes</taxon>
        <taxon>ecological metagenomes</taxon>
    </lineage>
</organism>
<dbReference type="EMBL" id="BARW01040714">
    <property type="protein sequence ID" value="GAJ19943.1"/>
    <property type="molecule type" value="Genomic_DNA"/>
</dbReference>
<feature type="non-terminal residue" evidence="1">
    <location>
        <position position="1"/>
    </location>
</feature>
<gene>
    <name evidence="1" type="ORF">S12H4_61371</name>
</gene>
<dbReference type="AlphaFoldDB" id="X1UR27"/>
<sequence length="111" mass="12032">LTNSQKSIFKAIGQSIDDAKAAALSIGLPTTLTAIGTFAGAGDPFDFLRLGQAGLIGAVATLADVVRNRRNEWSSNESSYYLQLNRVFKAEGGINLAIHRYDRIIEEFIND</sequence>
<reference evidence="1" key="1">
    <citation type="journal article" date="2014" name="Front. Microbiol.">
        <title>High frequency of phylogenetically diverse reductive dehalogenase-homologous genes in deep subseafloor sedimentary metagenomes.</title>
        <authorList>
            <person name="Kawai M."/>
            <person name="Futagami T."/>
            <person name="Toyoda A."/>
            <person name="Takaki Y."/>
            <person name="Nishi S."/>
            <person name="Hori S."/>
            <person name="Arai W."/>
            <person name="Tsubouchi T."/>
            <person name="Morono Y."/>
            <person name="Uchiyama I."/>
            <person name="Ito T."/>
            <person name="Fujiyama A."/>
            <person name="Inagaki F."/>
            <person name="Takami H."/>
        </authorList>
    </citation>
    <scope>NUCLEOTIDE SEQUENCE</scope>
    <source>
        <strain evidence="1">Expedition CK06-06</strain>
    </source>
</reference>
<comment type="caution">
    <text evidence="1">The sequence shown here is derived from an EMBL/GenBank/DDBJ whole genome shotgun (WGS) entry which is preliminary data.</text>
</comment>